<dbReference type="EMBL" id="CATOUU010000154">
    <property type="protein sequence ID" value="CAI9918270.1"/>
    <property type="molecule type" value="Genomic_DNA"/>
</dbReference>
<proteinExistence type="predicted"/>
<keyword evidence="3" id="KW-1185">Reference proteome</keyword>
<dbReference type="EMBL" id="CAXDID020000149">
    <property type="protein sequence ID" value="CAL6041229.1"/>
    <property type="molecule type" value="Genomic_DNA"/>
</dbReference>
<evidence type="ECO:0000313" key="1">
    <source>
        <dbReference type="EMBL" id="CAI9918270.1"/>
    </source>
</evidence>
<sequence length="102" mass="12187">MLIEKYQPQQNEGQQKYIPPSKLQLKSSKLLDYLKNEIETQNTSNRLEQYNNKCFKGWLQAQTYIPQSEFEYLTLKEIIKFYQKQNEICEEVDSGNDIENVD</sequence>
<evidence type="ECO:0000313" key="3">
    <source>
        <dbReference type="Proteomes" id="UP001642409"/>
    </source>
</evidence>
<name>A0AA86NFN4_9EUKA</name>
<comment type="caution">
    <text evidence="1">The sequence shown here is derived from an EMBL/GenBank/DDBJ whole genome shotgun (WGS) entry which is preliminary data.</text>
</comment>
<dbReference type="Proteomes" id="UP001642409">
    <property type="component" value="Unassembled WGS sequence"/>
</dbReference>
<reference evidence="2 3" key="2">
    <citation type="submission" date="2024-07" db="EMBL/GenBank/DDBJ databases">
        <authorList>
            <person name="Akdeniz Z."/>
        </authorList>
    </citation>
    <scope>NUCLEOTIDE SEQUENCE [LARGE SCALE GENOMIC DNA]</scope>
</reference>
<accession>A0AA86NFN4</accession>
<gene>
    <name evidence="2" type="ORF">HINF_LOCUS38882</name>
    <name evidence="1" type="ORF">HINF_LOCUS5915</name>
</gene>
<dbReference type="AlphaFoldDB" id="A0AA86NFN4"/>
<evidence type="ECO:0000313" key="2">
    <source>
        <dbReference type="EMBL" id="CAL6041229.1"/>
    </source>
</evidence>
<organism evidence="1">
    <name type="scientific">Hexamita inflata</name>
    <dbReference type="NCBI Taxonomy" id="28002"/>
    <lineage>
        <taxon>Eukaryota</taxon>
        <taxon>Metamonada</taxon>
        <taxon>Diplomonadida</taxon>
        <taxon>Hexamitidae</taxon>
        <taxon>Hexamitinae</taxon>
        <taxon>Hexamita</taxon>
    </lineage>
</organism>
<protein>
    <submittedName>
        <fullName evidence="2">Hypothetical_protein</fullName>
    </submittedName>
</protein>
<reference evidence="1" key="1">
    <citation type="submission" date="2023-06" db="EMBL/GenBank/DDBJ databases">
        <authorList>
            <person name="Kurt Z."/>
        </authorList>
    </citation>
    <scope>NUCLEOTIDE SEQUENCE</scope>
</reference>